<evidence type="ECO:0000259" key="12">
    <source>
        <dbReference type="Pfam" id="PF01370"/>
    </source>
</evidence>
<evidence type="ECO:0000256" key="10">
    <source>
        <dbReference type="ARBA" id="ARBA00023277"/>
    </source>
</evidence>
<keyword evidence="9 11" id="KW-0413">Isomerase</keyword>
<evidence type="ECO:0000256" key="8">
    <source>
        <dbReference type="ARBA" id="ARBA00023144"/>
    </source>
</evidence>
<comment type="caution">
    <text evidence="13">The sequence shown here is derived from an EMBL/GenBank/DDBJ whole genome shotgun (WGS) entry which is preliminary data.</text>
</comment>
<comment type="catalytic activity">
    <reaction evidence="1 11">
        <text>UDP-alpha-D-glucose = UDP-alpha-D-galactose</text>
        <dbReference type="Rhea" id="RHEA:22168"/>
        <dbReference type="ChEBI" id="CHEBI:58885"/>
        <dbReference type="ChEBI" id="CHEBI:66914"/>
        <dbReference type="EC" id="5.1.3.2"/>
    </reaction>
</comment>
<accession>A0A101XTI6</accession>
<dbReference type="InterPro" id="IPR036291">
    <property type="entry name" value="NAD(P)-bd_dom_sf"/>
</dbReference>
<comment type="pathway">
    <text evidence="3 11">Carbohydrate metabolism; galactose metabolism.</text>
</comment>
<evidence type="ECO:0000256" key="6">
    <source>
        <dbReference type="ARBA" id="ARBA00018569"/>
    </source>
</evidence>
<dbReference type="AlphaFoldDB" id="A0A101XTI6"/>
<evidence type="ECO:0000256" key="7">
    <source>
        <dbReference type="ARBA" id="ARBA00023027"/>
    </source>
</evidence>
<evidence type="ECO:0000313" key="14">
    <source>
        <dbReference type="Proteomes" id="UP000053557"/>
    </source>
</evidence>
<keyword evidence="14" id="KW-1185">Reference proteome</keyword>
<evidence type="ECO:0000256" key="5">
    <source>
        <dbReference type="ARBA" id="ARBA00013189"/>
    </source>
</evidence>
<dbReference type="Proteomes" id="UP000053557">
    <property type="component" value="Unassembled WGS sequence"/>
</dbReference>
<reference evidence="13 14" key="1">
    <citation type="submission" date="2015-12" db="EMBL/GenBank/DDBJ databases">
        <title>Draft genome sequence of Acidibacillus ferrooxidans ITV001, isolated from a chalcopyrite acid mine drainage site in Brazil.</title>
        <authorList>
            <person name="Dall'Agnol H."/>
            <person name="Nancucheo I."/>
            <person name="Johnson B."/>
            <person name="Oliveira R."/>
            <person name="Leite L."/>
            <person name="Pylro V."/>
            <person name="Nunes G.L."/>
            <person name="Tzotzos G."/>
            <person name="Fernandes G.R."/>
            <person name="Dutra J."/>
            <person name="Orellana S.C."/>
            <person name="Oliveira G."/>
        </authorList>
    </citation>
    <scope>NUCLEOTIDE SEQUENCE [LARGE SCALE GENOMIC DNA]</scope>
    <source>
        <strain evidence="14">ITV01</strain>
    </source>
</reference>
<keyword evidence="7 11" id="KW-0520">NAD</keyword>
<dbReference type="Pfam" id="PF01370">
    <property type="entry name" value="Epimerase"/>
    <property type="match status" value="1"/>
</dbReference>
<dbReference type="PANTHER" id="PTHR43725">
    <property type="entry name" value="UDP-GLUCOSE 4-EPIMERASE"/>
    <property type="match status" value="1"/>
</dbReference>
<feature type="domain" description="NAD-dependent epimerase/dehydratase" evidence="12">
    <location>
        <begin position="3"/>
        <end position="252"/>
    </location>
</feature>
<dbReference type="SUPFAM" id="SSF51735">
    <property type="entry name" value="NAD(P)-binding Rossmann-fold domains"/>
    <property type="match status" value="1"/>
</dbReference>
<dbReference type="PANTHER" id="PTHR43725:SF53">
    <property type="entry name" value="UDP-ARABINOSE 4-EPIMERASE 1"/>
    <property type="match status" value="1"/>
</dbReference>
<dbReference type="OrthoDB" id="9801785at2"/>
<dbReference type="InterPro" id="IPR001509">
    <property type="entry name" value="Epimerase_deHydtase"/>
</dbReference>
<dbReference type="InterPro" id="IPR005886">
    <property type="entry name" value="UDP_G4E"/>
</dbReference>
<evidence type="ECO:0000256" key="9">
    <source>
        <dbReference type="ARBA" id="ARBA00023235"/>
    </source>
</evidence>
<comment type="similarity">
    <text evidence="4 11">Belongs to the NAD(P)-dependent epimerase/dehydratase family.</text>
</comment>
<gene>
    <name evidence="13" type="ORF">ATW55_12825</name>
</gene>
<dbReference type="GO" id="GO:0003978">
    <property type="term" value="F:UDP-glucose 4-epimerase activity"/>
    <property type="evidence" value="ECO:0007669"/>
    <property type="project" value="UniProtKB-UniRule"/>
</dbReference>
<dbReference type="EMBL" id="LPVJ01000006">
    <property type="protein sequence ID" value="KUO97181.1"/>
    <property type="molecule type" value="Genomic_DNA"/>
</dbReference>
<keyword evidence="8" id="KW-0299">Galactose metabolism</keyword>
<evidence type="ECO:0000256" key="2">
    <source>
        <dbReference type="ARBA" id="ARBA00001911"/>
    </source>
</evidence>
<evidence type="ECO:0000256" key="11">
    <source>
        <dbReference type="RuleBase" id="RU366046"/>
    </source>
</evidence>
<dbReference type="UniPathway" id="UPA00214"/>
<dbReference type="EC" id="5.1.3.2" evidence="5 11"/>
<evidence type="ECO:0000313" key="13">
    <source>
        <dbReference type="EMBL" id="KUO97181.1"/>
    </source>
</evidence>
<evidence type="ECO:0000256" key="3">
    <source>
        <dbReference type="ARBA" id="ARBA00004947"/>
    </source>
</evidence>
<dbReference type="GO" id="GO:0033499">
    <property type="term" value="P:galactose catabolic process via UDP-galactose, Leloir pathway"/>
    <property type="evidence" value="ECO:0007669"/>
    <property type="project" value="TreeGrafter"/>
</dbReference>
<keyword evidence="10 11" id="KW-0119">Carbohydrate metabolism</keyword>
<comment type="cofactor">
    <cofactor evidence="2 11">
        <name>NAD(+)</name>
        <dbReference type="ChEBI" id="CHEBI:57540"/>
    </cofactor>
</comment>
<sequence>MAILVTGGAGYIGSHTVAELKEHGEEVVVVDNLSTGHRGAVLDTPFYAMDLRDSEQMIAVLKKHSVDTVVHFAAYSLVGESVKNPLKYYENNVAATAKLLCAMVEAGVSRIVFSSTAAVYGEPEGMPIEESAKKEPTNPYGETKLAIEKMLDWCYQAYGLKSIRLRYFNAAGAHATLPIGEDHRPESHLIPLVLQVALGQREAVSVFGDDYPTPDGTCIRDYVHVSDLASAHRLAVLRLRSRKGGAESFNLGNAQGFSVNEVIEVARKVTGHPIPAVKVARRAGDPAALVASSQQAREMLGWQPKYTDLSSMVASAWTWHQAHPNGYEDEDSPVRP</sequence>
<name>A0A101XTI6_9BACL</name>
<dbReference type="NCBIfam" id="TIGR01179">
    <property type="entry name" value="galE"/>
    <property type="match status" value="1"/>
</dbReference>
<organism evidence="13 14">
    <name type="scientific">Ferroacidibacillus organovorans</name>
    <dbReference type="NCBI Taxonomy" id="1765683"/>
    <lineage>
        <taxon>Bacteria</taxon>
        <taxon>Bacillati</taxon>
        <taxon>Bacillota</taxon>
        <taxon>Bacilli</taxon>
        <taxon>Bacillales</taxon>
        <taxon>Alicyclobacillaceae</taxon>
        <taxon>Ferroacidibacillus</taxon>
    </lineage>
</organism>
<proteinExistence type="inferred from homology"/>
<dbReference type="CDD" id="cd05247">
    <property type="entry name" value="UDP_G4E_1_SDR_e"/>
    <property type="match status" value="1"/>
</dbReference>
<protein>
    <recommendedName>
        <fullName evidence="6 11">UDP-glucose 4-epimerase</fullName>
        <ecNumber evidence="5 11">5.1.3.2</ecNumber>
    </recommendedName>
</protein>
<evidence type="ECO:0000256" key="4">
    <source>
        <dbReference type="ARBA" id="ARBA00007637"/>
    </source>
</evidence>
<dbReference type="Gene3D" id="3.90.25.10">
    <property type="entry name" value="UDP-galactose 4-epimerase, domain 1"/>
    <property type="match status" value="1"/>
</dbReference>
<dbReference type="Gene3D" id="3.40.50.720">
    <property type="entry name" value="NAD(P)-binding Rossmann-like Domain"/>
    <property type="match status" value="1"/>
</dbReference>
<evidence type="ECO:0000256" key="1">
    <source>
        <dbReference type="ARBA" id="ARBA00000083"/>
    </source>
</evidence>
<dbReference type="RefSeq" id="WP_067711808.1">
    <property type="nucleotide sequence ID" value="NZ_LPVJ01000006.1"/>
</dbReference>
<comment type="subunit">
    <text evidence="11">Homodimer.</text>
</comment>